<feature type="compositionally biased region" description="Basic and acidic residues" evidence="1">
    <location>
        <begin position="196"/>
        <end position="215"/>
    </location>
</feature>
<keyword evidence="2" id="KW-1133">Transmembrane helix</keyword>
<keyword evidence="2" id="KW-0472">Membrane</keyword>
<gene>
    <name evidence="3" type="ORF">BU16DRAFT_255192</name>
</gene>
<dbReference type="OrthoDB" id="5414285at2759"/>
<feature type="region of interest" description="Disordered" evidence="1">
    <location>
        <begin position="188"/>
        <end position="278"/>
    </location>
</feature>
<evidence type="ECO:0000313" key="4">
    <source>
        <dbReference type="Proteomes" id="UP000799750"/>
    </source>
</evidence>
<dbReference type="EMBL" id="MU004183">
    <property type="protein sequence ID" value="KAF2500684.1"/>
    <property type="molecule type" value="Genomic_DNA"/>
</dbReference>
<keyword evidence="2" id="KW-0812">Transmembrane</keyword>
<keyword evidence="4" id="KW-1185">Reference proteome</keyword>
<sequence>MPPTLTSLTSRTLSSLLLAARATKTPTPAKIRPKKHGISGWAVFLIVVLVLLILAAVAWVVYSRLRARRLGLPPPPLNPFASSRSGPSSNYPAPAPGGVKGWIDTQVRKFKNRRYATGAYEEPTGYGGAGGAARGRGAGRGPLDPDEAWDAHVGNEAYYEEQELGLHAPAPGGNAAYGGPTGYTGAYGGDGVGGAERGRSRTRELDERYEEEMHGGAKHSTNPFGDDNAVSLRGVSPRPLETERTGGAYGAPAGAGHKKTGSGDSSPTERRSMFRENM</sequence>
<accession>A0A6A6R8G1</accession>
<feature type="transmembrane region" description="Helical" evidence="2">
    <location>
        <begin position="38"/>
        <end position="62"/>
    </location>
</feature>
<feature type="compositionally biased region" description="Basic and acidic residues" evidence="1">
    <location>
        <begin position="267"/>
        <end position="278"/>
    </location>
</feature>
<evidence type="ECO:0000256" key="1">
    <source>
        <dbReference type="SAM" id="MobiDB-lite"/>
    </source>
</evidence>
<name>A0A6A6R8G1_9PEZI</name>
<reference evidence="3" key="1">
    <citation type="journal article" date="2020" name="Stud. Mycol.">
        <title>101 Dothideomycetes genomes: a test case for predicting lifestyles and emergence of pathogens.</title>
        <authorList>
            <person name="Haridas S."/>
            <person name="Albert R."/>
            <person name="Binder M."/>
            <person name="Bloem J."/>
            <person name="Labutti K."/>
            <person name="Salamov A."/>
            <person name="Andreopoulos B."/>
            <person name="Baker S."/>
            <person name="Barry K."/>
            <person name="Bills G."/>
            <person name="Bluhm B."/>
            <person name="Cannon C."/>
            <person name="Castanera R."/>
            <person name="Culley D."/>
            <person name="Daum C."/>
            <person name="Ezra D."/>
            <person name="Gonzalez J."/>
            <person name="Henrissat B."/>
            <person name="Kuo A."/>
            <person name="Liang C."/>
            <person name="Lipzen A."/>
            <person name="Lutzoni F."/>
            <person name="Magnuson J."/>
            <person name="Mondo S."/>
            <person name="Nolan M."/>
            <person name="Ohm R."/>
            <person name="Pangilinan J."/>
            <person name="Park H.-J."/>
            <person name="Ramirez L."/>
            <person name="Alfaro M."/>
            <person name="Sun H."/>
            <person name="Tritt A."/>
            <person name="Yoshinaga Y."/>
            <person name="Zwiers L.-H."/>
            <person name="Turgeon B."/>
            <person name="Goodwin S."/>
            <person name="Spatafora J."/>
            <person name="Crous P."/>
            <person name="Grigoriev I."/>
        </authorList>
    </citation>
    <scope>NUCLEOTIDE SEQUENCE</scope>
    <source>
        <strain evidence="3">CBS 269.34</strain>
    </source>
</reference>
<protein>
    <submittedName>
        <fullName evidence="3">Uncharacterized protein</fullName>
    </submittedName>
</protein>
<proteinExistence type="predicted"/>
<evidence type="ECO:0000256" key="2">
    <source>
        <dbReference type="SAM" id="Phobius"/>
    </source>
</evidence>
<organism evidence="3 4">
    <name type="scientific">Lophium mytilinum</name>
    <dbReference type="NCBI Taxonomy" id="390894"/>
    <lineage>
        <taxon>Eukaryota</taxon>
        <taxon>Fungi</taxon>
        <taxon>Dikarya</taxon>
        <taxon>Ascomycota</taxon>
        <taxon>Pezizomycotina</taxon>
        <taxon>Dothideomycetes</taxon>
        <taxon>Pleosporomycetidae</taxon>
        <taxon>Mytilinidiales</taxon>
        <taxon>Mytilinidiaceae</taxon>
        <taxon>Lophium</taxon>
    </lineage>
</organism>
<evidence type="ECO:0000313" key="3">
    <source>
        <dbReference type="EMBL" id="KAF2500684.1"/>
    </source>
</evidence>
<dbReference type="Proteomes" id="UP000799750">
    <property type="component" value="Unassembled WGS sequence"/>
</dbReference>
<dbReference type="AlphaFoldDB" id="A0A6A6R8G1"/>